<evidence type="ECO:0000313" key="2">
    <source>
        <dbReference type="EMBL" id="MBB6509263.1"/>
    </source>
</evidence>
<dbReference type="AlphaFoldDB" id="A0A7X0JKG8"/>
<evidence type="ECO:0000256" key="1">
    <source>
        <dbReference type="SAM" id="SignalP"/>
    </source>
</evidence>
<comment type="caution">
    <text evidence="2">The sequence shown here is derived from an EMBL/GenBank/DDBJ whole genome shotgun (WGS) entry which is preliminary data.</text>
</comment>
<protein>
    <recommendedName>
        <fullName evidence="4">DUF945 domain-containing protein</fullName>
    </recommendedName>
</protein>
<feature type="signal peptide" evidence="1">
    <location>
        <begin position="1"/>
        <end position="26"/>
    </location>
</feature>
<evidence type="ECO:0008006" key="4">
    <source>
        <dbReference type="Google" id="ProtNLM"/>
    </source>
</evidence>
<reference evidence="2 3" key="1">
    <citation type="submission" date="2020-08" db="EMBL/GenBank/DDBJ databases">
        <title>The Agave Microbiome: Exploring the role of microbial communities in plant adaptations to desert environments.</title>
        <authorList>
            <person name="Partida-Martinez L.P."/>
        </authorList>
    </citation>
    <scope>NUCLEOTIDE SEQUENCE [LARGE SCALE GENOMIC DNA]</scope>
    <source>
        <strain evidence="2 3">AS3.12</strain>
    </source>
</reference>
<organism evidence="2 3">
    <name type="scientific">Rhizobium soli</name>
    <dbReference type="NCBI Taxonomy" id="424798"/>
    <lineage>
        <taxon>Bacteria</taxon>
        <taxon>Pseudomonadati</taxon>
        <taxon>Pseudomonadota</taxon>
        <taxon>Alphaproteobacteria</taxon>
        <taxon>Hyphomicrobiales</taxon>
        <taxon>Rhizobiaceae</taxon>
        <taxon>Rhizobium/Agrobacterium group</taxon>
        <taxon>Rhizobium</taxon>
    </lineage>
</organism>
<accession>A0A7X0JKG8</accession>
<proteinExistence type="predicted"/>
<feature type="chain" id="PRO_5031479665" description="DUF945 domain-containing protein" evidence="1">
    <location>
        <begin position="27"/>
        <end position="396"/>
    </location>
</feature>
<keyword evidence="1" id="KW-0732">Signal</keyword>
<dbReference type="EMBL" id="JACHBU010000004">
    <property type="protein sequence ID" value="MBB6509263.1"/>
    <property type="molecule type" value="Genomic_DNA"/>
</dbReference>
<gene>
    <name evidence="2" type="ORF">F4695_002620</name>
</gene>
<evidence type="ECO:0000313" key="3">
    <source>
        <dbReference type="Proteomes" id="UP000585437"/>
    </source>
</evidence>
<name>A0A7X0JKG8_9HYPH</name>
<keyword evidence="3" id="KW-1185">Reference proteome</keyword>
<dbReference type="RefSeq" id="WP_184654897.1">
    <property type="nucleotide sequence ID" value="NZ_JACHBU010000004.1"/>
</dbReference>
<sequence>MTHFSTTARLLAAATALSVFAGPALALDGNDLLKKINAALVIQGGALEAQSVAVDGSKVTLTGATYNPSGAPQKMPIGTVTMDGVEEAEGGYTIDKVTFPNINVSHEATTISASDITMSGVTVPADATKNTIESLLLYEEAKTGATTVAVGGKTVLTVGPSSVTTEVADDNSGIDFDMALNEIKADLSIIDDPQSREAIQALGVNTLDGSINLNGTWTQNDGTVAVEEYAIDFDKVGRLDLSFSFSGYTIDFLKSAQETAKALEANPNKQEAQQAANLAMLGLMQRLTFNAAQIRFEDDGVTAKALDYAGKKQGSNGPQMAQMIKAMTPIVLSQYNIPELQNMLSQAVNTYLDKPENLTITAEPANPVPFPMIMGAAMGAPNALPNVLGVKVSAND</sequence>
<dbReference type="Proteomes" id="UP000585437">
    <property type="component" value="Unassembled WGS sequence"/>
</dbReference>